<feature type="signal peptide" evidence="10">
    <location>
        <begin position="1"/>
        <end position="32"/>
    </location>
</feature>
<dbReference type="Gene3D" id="2.10.25.10">
    <property type="entry name" value="Laminin"/>
    <property type="match status" value="5"/>
</dbReference>
<dbReference type="SUPFAM" id="SSF57184">
    <property type="entry name" value="Growth factor receptor domain"/>
    <property type="match status" value="1"/>
</dbReference>
<organism evidence="13 14">
    <name type="scientific">Branchiostoma lanceolatum</name>
    <name type="common">Common lancelet</name>
    <name type="synonym">Amphioxus lanceolatum</name>
    <dbReference type="NCBI Taxonomy" id="7740"/>
    <lineage>
        <taxon>Eukaryota</taxon>
        <taxon>Metazoa</taxon>
        <taxon>Chordata</taxon>
        <taxon>Cephalochordata</taxon>
        <taxon>Leptocardii</taxon>
        <taxon>Amphioxiformes</taxon>
        <taxon>Branchiostomatidae</taxon>
        <taxon>Branchiostoma</taxon>
    </lineage>
</organism>
<reference evidence="13" key="1">
    <citation type="submission" date="2022-01" db="EMBL/GenBank/DDBJ databases">
        <authorList>
            <person name="Braso-Vives M."/>
        </authorList>
    </citation>
    <scope>NUCLEOTIDE SEQUENCE</scope>
</reference>
<dbReference type="Proteomes" id="UP000838412">
    <property type="component" value="Chromosome 3"/>
</dbReference>
<feature type="disulfide bond" evidence="8">
    <location>
        <begin position="350"/>
        <end position="359"/>
    </location>
</feature>
<dbReference type="AlphaFoldDB" id="A0A8J9ZJZ3"/>
<gene>
    <name evidence="13" type="primary">MEGF10</name>
    <name evidence="13" type="ORF">BLAG_LOCUS14954</name>
</gene>
<dbReference type="Pfam" id="PF00024">
    <property type="entry name" value="PAN_1"/>
    <property type="match status" value="1"/>
</dbReference>
<dbReference type="GO" id="GO:0005044">
    <property type="term" value="F:scavenger receptor activity"/>
    <property type="evidence" value="ECO:0007669"/>
    <property type="project" value="InterPro"/>
</dbReference>
<dbReference type="SMART" id="SM00179">
    <property type="entry name" value="EGF_CA"/>
    <property type="match status" value="4"/>
</dbReference>
<dbReference type="EMBL" id="OV696688">
    <property type="protein sequence ID" value="CAH1256822.1"/>
    <property type="molecule type" value="Genomic_DNA"/>
</dbReference>
<dbReference type="InterPro" id="IPR024731">
    <property type="entry name" value="NELL2-like_EGF"/>
</dbReference>
<evidence type="ECO:0000256" key="8">
    <source>
        <dbReference type="PROSITE-ProRule" id="PRU00076"/>
    </source>
</evidence>
<dbReference type="Gene3D" id="3.50.4.10">
    <property type="entry name" value="Hepatocyte Growth Factor"/>
    <property type="match status" value="2"/>
</dbReference>
<feature type="domain" description="EGF-like" evidence="11">
    <location>
        <begin position="546"/>
        <end position="586"/>
    </location>
</feature>
<dbReference type="SUPFAM" id="SSF57414">
    <property type="entry name" value="Hairpin loop containing domain-like"/>
    <property type="match status" value="2"/>
</dbReference>
<keyword evidence="6 8" id="KW-1015">Disulfide bond</keyword>
<dbReference type="PROSITE" id="PS01186">
    <property type="entry name" value="EGF_2"/>
    <property type="match status" value="1"/>
</dbReference>
<comment type="caution">
    <text evidence="8">Lacks conserved residue(s) required for the propagation of feature annotation.</text>
</comment>
<proteinExistence type="predicted"/>
<feature type="disulfide bond" evidence="8">
    <location>
        <begin position="204"/>
        <end position="214"/>
    </location>
</feature>
<keyword evidence="2" id="KW-0964">Secreted</keyword>
<evidence type="ECO:0000256" key="6">
    <source>
        <dbReference type="ARBA" id="ARBA00023157"/>
    </source>
</evidence>
<dbReference type="GO" id="GO:0005509">
    <property type="term" value="F:calcium ion binding"/>
    <property type="evidence" value="ECO:0007669"/>
    <property type="project" value="InterPro"/>
</dbReference>
<keyword evidence="9" id="KW-0812">Transmembrane</keyword>
<keyword evidence="5" id="KW-0677">Repeat</keyword>
<feature type="transmembrane region" description="Helical" evidence="9">
    <location>
        <begin position="596"/>
        <end position="621"/>
    </location>
</feature>
<dbReference type="InterPro" id="IPR018097">
    <property type="entry name" value="EGF_Ca-bd_CS"/>
</dbReference>
<dbReference type="PROSITE" id="PS50948">
    <property type="entry name" value="PAN"/>
    <property type="match status" value="2"/>
</dbReference>
<protein>
    <submittedName>
        <fullName evidence="13">MEGF10 protein</fullName>
    </submittedName>
</protein>
<dbReference type="PROSITE" id="PS00010">
    <property type="entry name" value="ASX_HYDROXYL"/>
    <property type="match status" value="2"/>
</dbReference>
<feature type="domain" description="Apple" evidence="12">
    <location>
        <begin position="27"/>
        <end position="106"/>
    </location>
</feature>
<evidence type="ECO:0000256" key="10">
    <source>
        <dbReference type="SAM" id="SignalP"/>
    </source>
</evidence>
<evidence type="ECO:0000256" key="5">
    <source>
        <dbReference type="ARBA" id="ARBA00022737"/>
    </source>
</evidence>
<dbReference type="Pfam" id="PF14670">
    <property type="entry name" value="FXa_inhibition"/>
    <property type="match status" value="1"/>
</dbReference>
<dbReference type="FunFam" id="2.10.25.10:FF:000014">
    <property type="entry name" value="Latent-transforming growth factor beta-binding protein 3"/>
    <property type="match status" value="1"/>
</dbReference>
<dbReference type="PROSITE" id="PS50026">
    <property type="entry name" value="EGF_3"/>
    <property type="match status" value="4"/>
</dbReference>
<evidence type="ECO:0000313" key="13">
    <source>
        <dbReference type="EMBL" id="CAH1256822.1"/>
    </source>
</evidence>
<feature type="domain" description="EGF-like" evidence="11">
    <location>
        <begin position="409"/>
        <end position="451"/>
    </location>
</feature>
<dbReference type="InterPro" id="IPR000742">
    <property type="entry name" value="EGF"/>
</dbReference>
<dbReference type="SMART" id="SM00181">
    <property type="entry name" value="EGF"/>
    <property type="match status" value="9"/>
</dbReference>
<dbReference type="InterPro" id="IPR049883">
    <property type="entry name" value="NOTCH1_EGF-like"/>
</dbReference>
<dbReference type="FunFam" id="2.10.25.10:FF:000653">
    <property type="entry name" value="Putative Fibrillin-1"/>
    <property type="match status" value="1"/>
</dbReference>
<accession>A0A8J9ZJZ3</accession>
<dbReference type="PANTHER" id="PTHR24043">
    <property type="entry name" value="SCAVENGER RECEPTOR CLASS F"/>
    <property type="match status" value="1"/>
</dbReference>
<feature type="disulfide bond" evidence="8">
    <location>
        <begin position="225"/>
        <end position="234"/>
    </location>
</feature>
<feature type="domain" description="EGF-like" evidence="11">
    <location>
        <begin position="326"/>
        <end position="360"/>
    </location>
</feature>
<keyword evidence="14" id="KW-1185">Reference proteome</keyword>
<dbReference type="Pfam" id="PF00008">
    <property type="entry name" value="EGF"/>
    <property type="match status" value="1"/>
</dbReference>
<evidence type="ECO:0000256" key="4">
    <source>
        <dbReference type="ARBA" id="ARBA00022729"/>
    </source>
</evidence>
<keyword evidence="9" id="KW-0472">Membrane</keyword>
<dbReference type="Pfam" id="PF12947">
    <property type="entry name" value="EGF_3"/>
    <property type="match status" value="1"/>
</dbReference>
<dbReference type="SMART" id="SM00473">
    <property type="entry name" value="PAN_AP"/>
    <property type="match status" value="2"/>
</dbReference>
<dbReference type="GO" id="GO:0005576">
    <property type="term" value="C:extracellular region"/>
    <property type="evidence" value="ECO:0007669"/>
    <property type="project" value="UniProtKB-SubCell"/>
</dbReference>
<dbReference type="InterPro" id="IPR000152">
    <property type="entry name" value="EGF-type_Asp/Asn_hydroxyl_site"/>
</dbReference>
<feature type="chain" id="PRO_5035426758" evidence="10">
    <location>
        <begin position="33"/>
        <end position="639"/>
    </location>
</feature>
<sequence>MQDSRGIRAPRRPFPTGLVFVALGIFCAFTSATDPTELFACTEGKYRSDGGGDVIDSISIEDCAQKCLDGTPAIPEFECSSFDYKRSDQRCTLSTGESGSLLSHPDYWYCEKKDFLNFFVAHRDHELPGLNDITVIVPEATARKCALQCVRDQATLPGAICHSFEMRTEQRPDECILSSDSMETTGLSLHYNTGFNYYQRTELCIPNPCVQGSCMGMNNIFTCNCDSGWGGDVCDTVCDEGTFGSGCTETCHCALGTSVCDNTNGICSSGGCAAGWTGPGCQDDVNECVENGGRGPCEQICTNTRGSYTCSCRDGYSLNDDGHACDDVCVPNPCVHGSCTRLASTFTCMCDAGWEGDICDKACGSGTFGHGCSSTCHCAAGNSVCATDTGACSSGGCIAGWEGVSCQTDIDECHSNSGRGPCAQICTNTPGHYTCSCSDGHHVGVDGHTCEACWVGTFGPECSGTCHCALGHAVCEAETGSCSSGGCEPGWTGPNCQTACQPGHFGVDCTGTCHCASGASVCYSQSGVCSSGGCVQGWEGRNCHEDIDECNSNNHVCNTNAKCTNTAGSFSCSCNAGYQGDGVSCSVIEHLETGSLGGGGIAGISIAVLVVIVAIGIGVWCRIKHGSWRALLNENESYA</sequence>
<keyword evidence="3 8" id="KW-0245">EGF-like domain</keyword>
<feature type="domain" description="Apple" evidence="12">
    <location>
        <begin position="110"/>
        <end position="204"/>
    </location>
</feature>
<feature type="domain" description="EGF-like" evidence="11">
    <location>
        <begin position="200"/>
        <end position="235"/>
    </location>
</feature>
<keyword evidence="9" id="KW-1133">Transmembrane helix</keyword>
<evidence type="ECO:0000256" key="2">
    <source>
        <dbReference type="ARBA" id="ARBA00022525"/>
    </source>
</evidence>
<name>A0A8J9ZJZ3_BRALA</name>
<dbReference type="PROSITE" id="PS00022">
    <property type="entry name" value="EGF_1"/>
    <property type="match status" value="2"/>
</dbReference>
<dbReference type="OrthoDB" id="6043889at2759"/>
<dbReference type="Pfam" id="PF07645">
    <property type="entry name" value="EGF_CA"/>
    <property type="match status" value="1"/>
</dbReference>
<dbReference type="CDD" id="cd00054">
    <property type="entry name" value="EGF_CA"/>
    <property type="match status" value="1"/>
</dbReference>
<evidence type="ECO:0000256" key="1">
    <source>
        <dbReference type="ARBA" id="ARBA00004613"/>
    </source>
</evidence>
<dbReference type="InterPro" id="IPR001881">
    <property type="entry name" value="EGF-like_Ca-bd_dom"/>
</dbReference>
<evidence type="ECO:0000256" key="3">
    <source>
        <dbReference type="ARBA" id="ARBA00022536"/>
    </source>
</evidence>
<keyword evidence="7" id="KW-0325">Glycoprotein</keyword>
<keyword evidence="4 10" id="KW-0732">Signal</keyword>
<evidence type="ECO:0000256" key="7">
    <source>
        <dbReference type="ARBA" id="ARBA00023180"/>
    </source>
</evidence>
<comment type="subcellular location">
    <subcellularLocation>
        <location evidence="1">Secreted</location>
    </subcellularLocation>
</comment>
<dbReference type="PROSITE" id="PS01187">
    <property type="entry name" value="EGF_CA"/>
    <property type="match status" value="3"/>
</dbReference>
<dbReference type="InterPro" id="IPR042635">
    <property type="entry name" value="MEGF10/SREC1/2-like"/>
</dbReference>
<dbReference type="InterPro" id="IPR009030">
    <property type="entry name" value="Growth_fac_rcpt_cys_sf"/>
</dbReference>
<evidence type="ECO:0000259" key="12">
    <source>
        <dbReference type="PROSITE" id="PS50948"/>
    </source>
</evidence>
<evidence type="ECO:0000256" key="9">
    <source>
        <dbReference type="SAM" id="Phobius"/>
    </source>
</evidence>
<feature type="disulfide bond" evidence="8">
    <location>
        <begin position="329"/>
        <end position="339"/>
    </location>
</feature>
<evidence type="ECO:0000313" key="14">
    <source>
        <dbReference type="Proteomes" id="UP000838412"/>
    </source>
</evidence>
<dbReference type="SUPFAM" id="SSF57196">
    <property type="entry name" value="EGF/Laminin"/>
    <property type="match status" value="1"/>
</dbReference>
<dbReference type="PANTHER" id="PTHR24043:SF8">
    <property type="entry name" value="EGF-LIKE DOMAIN-CONTAINING PROTEIN"/>
    <property type="match status" value="1"/>
</dbReference>
<evidence type="ECO:0000259" key="11">
    <source>
        <dbReference type="PROSITE" id="PS50026"/>
    </source>
</evidence>
<dbReference type="InterPro" id="IPR003609">
    <property type="entry name" value="Pan_app"/>
</dbReference>